<feature type="compositionally biased region" description="Acidic residues" evidence="1">
    <location>
        <begin position="319"/>
        <end position="328"/>
    </location>
</feature>
<feature type="compositionally biased region" description="Low complexity" evidence="1">
    <location>
        <begin position="335"/>
        <end position="348"/>
    </location>
</feature>
<proteinExistence type="predicted"/>
<evidence type="ECO:0000313" key="2">
    <source>
        <dbReference type="EMBL" id="EDR01557.1"/>
    </source>
</evidence>
<dbReference type="InParanoid" id="B0DVD5"/>
<feature type="compositionally biased region" description="Low complexity" evidence="1">
    <location>
        <begin position="181"/>
        <end position="219"/>
    </location>
</feature>
<dbReference type="Proteomes" id="UP000001194">
    <property type="component" value="Unassembled WGS sequence"/>
</dbReference>
<dbReference type="RefSeq" id="XP_001887909.1">
    <property type="nucleotide sequence ID" value="XM_001887874.1"/>
</dbReference>
<organism evidence="3">
    <name type="scientific">Laccaria bicolor (strain S238N-H82 / ATCC MYA-4686)</name>
    <name type="common">Bicoloured deceiver</name>
    <name type="synonym">Laccaria laccata var. bicolor</name>
    <dbReference type="NCBI Taxonomy" id="486041"/>
    <lineage>
        <taxon>Eukaryota</taxon>
        <taxon>Fungi</taxon>
        <taxon>Dikarya</taxon>
        <taxon>Basidiomycota</taxon>
        <taxon>Agaricomycotina</taxon>
        <taxon>Agaricomycetes</taxon>
        <taxon>Agaricomycetidae</taxon>
        <taxon>Agaricales</taxon>
        <taxon>Agaricineae</taxon>
        <taxon>Hydnangiaceae</taxon>
        <taxon>Laccaria</taxon>
    </lineage>
</organism>
<reference evidence="2 3" key="1">
    <citation type="journal article" date="2008" name="Nature">
        <title>The genome of Laccaria bicolor provides insights into mycorrhizal symbiosis.</title>
        <authorList>
            <person name="Martin F."/>
            <person name="Aerts A."/>
            <person name="Ahren D."/>
            <person name="Brun A."/>
            <person name="Danchin E.G.J."/>
            <person name="Duchaussoy F."/>
            <person name="Gibon J."/>
            <person name="Kohler A."/>
            <person name="Lindquist E."/>
            <person name="Pereda V."/>
            <person name="Salamov A."/>
            <person name="Shapiro H.J."/>
            <person name="Wuyts J."/>
            <person name="Blaudez D."/>
            <person name="Buee M."/>
            <person name="Brokstein P."/>
            <person name="Canbaeck B."/>
            <person name="Cohen D."/>
            <person name="Courty P.E."/>
            <person name="Coutinho P.M."/>
            <person name="Delaruelle C."/>
            <person name="Detter J.C."/>
            <person name="Deveau A."/>
            <person name="DiFazio S."/>
            <person name="Duplessis S."/>
            <person name="Fraissinet-Tachet L."/>
            <person name="Lucic E."/>
            <person name="Frey-Klett P."/>
            <person name="Fourrey C."/>
            <person name="Feussner I."/>
            <person name="Gay G."/>
            <person name="Grimwood J."/>
            <person name="Hoegger P.J."/>
            <person name="Jain P."/>
            <person name="Kilaru S."/>
            <person name="Labbe J."/>
            <person name="Lin Y.C."/>
            <person name="Legue V."/>
            <person name="Le Tacon F."/>
            <person name="Marmeisse R."/>
            <person name="Melayah D."/>
            <person name="Montanini B."/>
            <person name="Muratet M."/>
            <person name="Nehls U."/>
            <person name="Niculita-Hirzel H."/>
            <person name="Oudot-Le Secq M.P."/>
            <person name="Peter M."/>
            <person name="Quesneville H."/>
            <person name="Rajashekar B."/>
            <person name="Reich M."/>
            <person name="Rouhier N."/>
            <person name="Schmutz J."/>
            <person name="Yin T."/>
            <person name="Chalot M."/>
            <person name="Henrissat B."/>
            <person name="Kuees U."/>
            <person name="Lucas S."/>
            <person name="Van de Peer Y."/>
            <person name="Podila G.K."/>
            <person name="Polle A."/>
            <person name="Pukkila P.J."/>
            <person name="Richardson P.M."/>
            <person name="Rouze P."/>
            <person name="Sanders I.R."/>
            <person name="Stajich J.E."/>
            <person name="Tunlid A."/>
            <person name="Tuskan G."/>
            <person name="Grigoriev I.V."/>
        </authorList>
    </citation>
    <scope>NUCLEOTIDE SEQUENCE [LARGE SCALE GENOMIC DNA]</scope>
    <source>
        <strain evidence="3">S238N-H82 / ATCC MYA-4686</strain>
    </source>
</reference>
<feature type="region of interest" description="Disordered" evidence="1">
    <location>
        <begin position="1"/>
        <end position="38"/>
    </location>
</feature>
<feature type="compositionally biased region" description="Basic and acidic residues" evidence="1">
    <location>
        <begin position="123"/>
        <end position="132"/>
    </location>
</feature>
<dbReference type="HOGENOM" id="CLU_554402_0_0_1"/>
<feature type="compositionally biased region" description="Pro residues" evidence="1">
    <location>
        <begin position="26"/>
        <end position="38"/>
    </location>
</feature>
<evidence type="ECO:0000313" key="3">
    <source>
        <dbReference type="Proteomes" id="UP000001194"/>
    </source>
</evidence>
<dbReference type="KEGG" id="lbc:LACBIDRAFT_310914"/>
<feature type="region of interest" description="Disordered" evidence="1">
    <location>
        <begin position="54"/>
        <end position="354"/>
    </location>
</feature>
<protein>
    <submittedName>
        <fullName evidence="2">Predicted protein</fullName>
    </submittedName>
</protein>
<feature type="compositionally biased region" description="Basic and acidic residues" evidence="1">
    <location>
        <begin position="165"/>
        <end position="180"/>
    </location>
</feature>
<sequence length="492" mass="52932">MFPLKRPPPPPPPPQGSKIIRSPSPSVSPPSPLTRPVPIPQSLLASFFLLNAQQSDTGPTQRSVSAFKGRFGSPPSSLRLHTPRQSVSESYPEPPSFIAPKPAIPPRPSALLAPSRTVPQDSTTEKARRGPFSDDEEHDTGSDASLTIPPRRFHHERPLSHPGRSMRESSDSSNGDDVRPSTRPSSMMIPPRRPLSSISPSSDLISLSPAPQAVPAPSVASPPPLPVRRSTLAPQPQPPPAEITQQPRPPPPRRLPSRTQQPAVIIGNNNNGVAYDSPAPSPVAERRPVGTSKLQPPPTRTIGLGERLPAIRPPTSPSSDDDSGDDEDPKVHTMDSSPDSSSSSRRPPTLSFRDGSFAEPRIQVHAHTGCVLASGSHIVVAHGHHMRMYDLSLSDVPLLCLDTKDMAKDAKNTCMELRPFDSNLDRGFRLWVGTKEGHIFELDIRTGAVLGIKHAAHIQAKDGCGSRLDQGADEAPDHCQRVLCEAGAHVIK</sequence>
<feature type="compositionally biased region" description="Pro residues" evidence="1">
    <location>
        <begin position="235"/>
        <end position="254"/>
    </location>
</feature>
<name>B0DVD5_LACBS</name>
<evidence type="ECO:0000256" key="1">
    <source>
        <dbReference type="SAM" id="MobiDB-lite"/>
    </source>
</evidence>
<dbReference type="OrthoDB" id="2248459at2759"/>
<dbReference type="AlphaFoldDB" id="B0DVD5"/>
<feature type="compositionally biased region" description="Pro residues" evidence="1">
    <location>
        <begin position="92"/>
        <end position="108"/>
    </location>
</feature>
<dbReference type="GeneID" id="6083499"/>
<gene>
    <name evidence="2" type="ORF">LACBIDRAFT_310914</name>
</gene>
<accession>B0DVD5</accession>
<feature type="compositionally biased region" description="Polar residues" evidence="1">
    <location>
        <begin position="54"/>
        <end position="64"/>
    </location>
</feature>
<feature type="compositionally biased region" description="Pro residues" evidence="1">
    <location>
        <begin position="1"/>
        <end position="15"/>
    </location>
</feature>
<dbReference type="EMBL" id="DS547138">
    <property type="protein sequence ID" value="EDR01557.1"/>
    <property type="molecule type" value="Genomic_DNA"/>
</dbReference>
<keyword evidence="3" id="KW-1185">Reference proteome</keyword>